<evidence type="ECO:0000313" key="3">
    <source>
        <dbReference type="Proteomes" id="UP000612893"/>
    </source>
</evidence>
<reference evidence="2" key="1">
    <citation type="submission" date="2020-10" db="EMBL/GenBank/DDBJ databases">
        <title>Ca. Dormibacterota MAGs.</title>
        <authorList>
            <person name="Montgomery K."/>
        </authorList>
    </citation>
    <scope>NUCLEOTIDE SEQUENCE [LARGE SCALE GENOMIC DNA]</scope>
    <source>
        <strain evidence="2">SC8812_S17_10</strain>
    </source>
</reference>
<dbReference type="InterPro" id="IPR036390">
    <property type="entry name" value="WH_DNA-bd_sf"/>
</dbReference>
<dbReference type="AlphaFoldDB" id="A0A934NAJ7"/>
<comment type="caution">
    <text evidence="2">The sequence shown here is derived from an EMBL/GenBank/DDBJ whole genome shotgun (WGS) entry which is preliminary data.</text>
</comment>
<evidence type="ECO:0000313" key="2">
    <source>
        <dbReference type="EMBL" id="MBJ7600093.1"/>
    </source>
</evidence>
<evidence type="ECO:0000259" key="1">
    <source>
        <dbReference type="Pfam" id="PF03551"/>
    </source>
</evidence>
<proteinExistence type="predicted"/>
<dbReference type="EMBL" id="JAEKNR010000187">
    <property type="protein sequence ID" value="MBJ7600093.1"/>
    <property type="molecule type" value="Genomic_DNA"/>
</dbReference>
<dbReference type="InterPro" id="IPR036388">
    <property type="entry name" value="WH-like_DNA-bd_sf"/>
</dbReference>
<dbReference type="PANTHER" id="PTHR33169:SF13">
    <property type="entry name" value="PADR-FAMILY TRANSCRIPTIONAL REGULATOR"/>
    <property type="match status" value="1"/>
</dbReference>
<accession>A0A934NAJ7</accession>
<feature type="domain" description="Transcription regulator PadR N-terminal" evidence="1">
    <location>
        <begin position="19"/>
        <end position="87"/>
    </location>
</feature>
<dbReference type="PANTHER" id="PTHR33169">
    <property type="entry name" value="PADR-FAMILY TRANSCRIPTIONAL REGULATOR"/>
    <property type="match status" value="1"/>
</dbReference>
<gene>
    <name evidence="2" type="ORF">JF922_18705</name>
</gene>
<sequence length="110" mass="11869">MTKSDVASLGRFSDPAILILSSLADGPKHGYGLMQDIAAFSGTRLEPGTMYGALARLEKRGWVVAMESEGPRRPYRLTDLGATVLQEQLATMKQIVSTASRRLSVGSREA</sequence>
<dbReference type="Proteomes" id="UP000612893">
    <property type="component" value="Unassembled WGS sequence"/>
</dbReference>
<dbReference type="SUPFAM" id="SSF46785">
    <property type="entry name" value="Winged helix' DNA-binding domain"/>
    <property type="match status" value="1"/>
</dbReference>
<dbReference type="Pfam" id="PF03551">
    <property type="entry name" value="PadR"/>
    <property type="match status" value="1"/>
</dbReference>
<keyword evidence="3" id="KW-1185">Reference proteome</keyword>
<dbReference type="InterPro" id="IPR005149">
    <property type="entry name" value="Tscrpt_reg_PadR_N"/>
</dbReference>
<dbReference type="RefSeq" id="WP_338203784.1">
    <property type="nucleotide sequence ID" value="NZ_JAEKNR010000187.1"/>
</dbReference>
<organism evidence="2 3">
    <name type="scientific">Candidatus Nephthysia bennettiae</name>
    <dbReference type="NCBI Taxonomy" id="3127016"/>
    <lineage>
        <taxon>Bacteria</taxon>
        <taxon>Bacillati</taxon>
        <taxon>Candidatus Dormiibacterota</taxon>
        <taxon>Candidatus Dormibacteria</taxon>
        <taxon>Candidatus Dormibacterales</taxon>
        <taxon>Candidatus Dormibacteraceae</taxon>
        <taxon>Candidatus Nephthysia</taxon>
    </lineage>
</organism>
<dbReference type="InterPro" id="IPR052509">
    <property type="entry name" value="Metal_resp_DNA-bind_regulator"/>
</dbReference>
<dbReference type="Gene3D" id="1.10.10.10">
    <property type="entry name" value="Winged helix-like DNA-binding domain superfamily/Winged helix DNA-binding domain"/>
    <property type="match status" value="1"/>
</dbReference>
<protein>
    <submittedName>
        <fullName evidence="2">Helix-turn-helix transcriptional regulator</fullName>
    </submittedName>
</protein>
<name>A0A934NAJ7_9BACT</name>